<evidence type="ECO:0000256" key="2">
    <source>
        <dbReference type="ARBA" id="ARBA00007251"/>
    </source>
</evidence>
<comment type="subunit">
    <text evidence="8">Component of the translation initiation factor 2B (eIF2B) complex which is a heterodecamer of two sets of five different subunits: alpha, beta, gamma, delta and epsilon. Subunits alpha, beta and delta comprise a regulatory subcomplex and subunits epsilon and gamma comprise a catalytic subcomplex. Within the complex, the hexameric regulatory complex resides at the center, with the two heterodimeric catalytic subcomplexes bound on opposite sides.</text>
</comment>
<evidence type="ECO:0000313" key="12">
    <source>
        <dbReference type="Proteomes" id="UP000664169"/>
    </source>
</evidence>
<evidence type="ECO:0000313" key="11">
    <source>
        <dbReference type="EMBL" id="CAF9925762.1"/>
    </source>
</evidence>
<feature type="region of interest" description="Disordered" evidence="10">
    <location>
        <begin position="1"/>
        <end position="153"/>
    </location>
</feature>
<evidence type="ECO:0000256" key="6">
    <source>
        <dbReference type="ARBA" id="ARBA00044147"/>
    </source>
</evidence>
<evidence type="ECO:0000256" key="7">
    <source>
        <dbReference type="ARBA" id="ARBA00044356"/>
    </source>
</evidence>
<feature type="compositionally biased region" description="Polar residues" evidence="10">
    <location>
        <begin position="86"/>
        <end position="97"/>
    </location>
</feature>
<evidence type="ECO:0000256" key="3">
    <source>
        <dbReference type="ARBA" id="ARBA00022490"/>
    </source>
</evidence>
<organism evidence="11 12">
    <name type="scientific">Gomphillus americanus</name>
    <dbReference type="NCBI Taxonomy" id="1940652"/>
    <lineage>
        <taxon>Eukaryota</taxon>
        <taxon>Fungi</taxon>
        <taxon>Dikarya</taxon>
        <taxon>Ascomycota</taxon>
        <taxon>Pezizomycotina</taxon>
        <taxon>Lecanoromycetes</taxon>
        <taxon>OSLEUM clade</taxon>
        <taxon>Ostropomycetidae</taxon>
        <taxon>Ostropales</taxon>
        <taxon>Graphidaceae</taxon>
        <taxon>Gomphilloideae</taxon>
        <taxon>Gomphillus</taxon>
    </lineage>
</organism>
<comment type="subcellular location">
    <subcellularLocation>
        <location evidence="1">Cytoplasm</location>
        <location evidence="1">Cytosol</location>
    </subcellularLocation>
</comment>
<comment type="similarity">
    <text evidence="2 9">Belongs to the eIF-2B alpha/beta/delta subunits family.</text>
</comment>
<dbReference type="PANTHER" id="PTHR10233:SF14">
    <property type="entry name" value="TRANSLATION INITIATION FACTOR EIF-2B SUBUNIT DELTA"/>
    <property type="match status" value="1"/>
</dbReference>
<proteinExistence type="inferred from homology"/>
<dbReference type="Gene3D" id="3.40.50.10470">
    <property type="entry name" value="Translation initiation factor eif-2b, domain 2"/>
    <property type="match status" value="1"/>
</dbReference>
<dbReference type="InterPro" id="IPR042529">
    <property type="entry name" value="IF_2B-like_C"/>
</dbReference>
<keyword evidence="12" id="KW-1185">Reference proteome</keyword>
<reference evidence="11" key="1">
    <citation type="submission" date="2021-03" db="EMBL/GenBank/DDBJ databases">
        <authorList>
            <person name="Tagirdzhanova G."/>
        </authorList>
    </citation>
    <scope>NUCLEOTIDE SEQUENCE</scope>
</reference>
<dbReference type="OrthoDB" id="10254737at2759"/>
<dbReference type="Pfam" id="PF01008">
    <property type="entry name" value="IF-2B"/>
    <property type="match status" value="1"/>
</dbReference>
<feature type="compositionally biased region" description="Low complexity" evidence="10">
    <location>
        <begin position="122"/>
        <end position="135"/>
    </location>
</feature>
<keyword evidence="3" id="KW-0963">Cytoplasm</keyword>
<dbReference type="EMBL" id="CAJPDQ010000024">
    <property type="protein sequence ID" value="CAF9925762.1"/>
    <property type="molecule type" value="Genomic_DNA"/>
</dbReference>
<evidence type="ECO:0000256" key="5">
    <source>
        <dbReference type="ARBA" id="ARBA00022917"/>
    </source>
</evidence>
<dbReference type="GO" id="GO:0005829">
    <property type="term" value="C:cytosol"/>
    <property type="evidence" value="ECO:0007669"/>
    <property type="project" value="UniProtKB-SubCell"/>
</dbReference>
<dbReference type="InterPro" id="IPR037171">
    <property type="entry name" value="NagB/RpiA_transferase-like"/>
</dbReference>
<dbReference type="SUPFAM" id="SSF100950">
    <property type="entry name" value="NagB/RpiA/CoA transferase-like"/>
    <property type="match status" value="1"/>
</dbReference>
<comment type="caution">
    <text evidence="11">The sequence shown here is derived from an EMBL/GenBank/DDBJ whole genome shotgun (WGS) entry which is preliminary data.</text>
</comment>
<evidence type="ECO:0000256" key="9">
    <source>
        <dbReference type="RuleBase" id="RU003814"/>
    </source>
</evidence>
<keyword evidence="4" id="KW-0396">Initiation factor</keyword>
<feature type="compositionally biased region" description="Polar residues" evidence="10">
    <location>
        <begin position="144"/>
        <end position="153"/>
    </location>
</feature>
<evidence type="ECO:0000256" key="10">
    <source>
        <dbReference type="SAM" id="MobiDB-lite"/>
    </source>
</evidence>
<keyword evidence="5" id="KW-0648">Protein biosynthesis</keyword>
<dbReference type="Proteomes" id="UP000664169">
    <property type="component" value="Unassembled WGS sequence"/>
</dbReference>
<dbReference type="AlphaFoldDB" id="A0A8H3IF58"/>
<name>A0A8H3IF58_9LECA</name>
<dbReference type="GO" id="GO:0003743">
    <property type="term" value="F:translation initiation factor activity"/>
    <property type="evidence" value="ECO:0007669"/>
    <property type="project" value="UniProtKB-KW"/>
</dbReference>
<gene>
    <name evidence="11" type="ORF">GOMPHAMPRED_003960</name>
</gene>
<protein>
    <recommendedName>
        <fullName evidence="6">Translation initiation factor eIF2B subunit delta</fullName>
    </recommendedName>
    <alternativeName>
        <fullName evidence="7">eIF2B GDP-GTP exchange factor subunit delta</fullName>
    </alternativeName>
</protein>
<dbReference type="PANTHER" id="PTHR10233">
    <property type="entry name" value="TRANSLATION INITIATION FACTOR EIF-2B"/>
    <property type="match status" value="1"/>
</dbReference>
<dbReference type="InterPro" id="IPR000649">
    <property type="entry name" value="IF-2B-related"/>
</dbReference>
<evidence type="ECO:0000256" key="1">
    <source>
        <dbReference type="ARBA" id="ARBA00004514"/>
    </source>
</evidence>
<feature type="compositionally biased region" description="Basic and acidic residues" evidence="10">
    <location>
        <begin position="54"/>
        <end position="82"/>
    </location>
</feature>
<sequence>MPPAETSQATHDTEPKTSAQPSASQGQPTNGSTATHPSTPGPSSVQAAATPPANEEKLSNAELKKRAKAEKQAKRAQKKADEGVPPTQTGPSNPLRSAQQQQRQRAPPTPREASIPLPSLATTRQQGRQTQSQTRPLPHRLAHSTPQSQQETQVVENKNVALFEHLYKQPRRTTIAGVSKDVYRDVLAEGKSRLKHYAEPADNIQMIESYVTPPGTSLPRNLTLLLSPQIEYLGSCRSLSMSTRNAIRWLKLLINDVDIETAEEKAKSDLCEAIDNFIREKIIIADQLIASMASSKIKDGDTILTYAKSKVVTKTLLQAHAQGTKFKVIVIDSRPLFEGKELVQELAAAGLDVQYSLTHAISHLMQSASKVFLGAHAMLSNGRLYSRIGTAVVAMNASKLAKPVIVCCESIKFTDQLALDSIVTNEIVPPNELLLPEREGQERKQALASWRELPNLQLLDLMYDVTPADYIDMVITEYGSLPPSSVISIYRLSLST</sequence>
<evidence type="ECO:0000256" key="8">
    <source>
        <dbReference type="ARBA" id="ARBA00046432"/>
    </source>
</evidence>
<accession>A0A8H3IF58</accession>
<feature type="compositionally biased region" description="Polar residues" evidence="10">
    <location>
        <begin position="1"/>
        <end position="47"/>
    </location>
</feature>
<evidence type="ECO:0000256" key="4">
    <source>
        <dbReference type="ARBA" id="ARBA00022540"/>
    </source>
</evidence>